<keyword evidence="2" id="KW-1185">Reference proteome</keyword>
<organism evidence="1 2">
    <name type="scientific">Simkania negevensis (strain ATCC VR-1471 / DSM 27360 / Z)</name>
    <dbReference type="NCBI Taxonomy" id="331113"/>
    <lineage>
        <taxon>Bacteria</taxon>
        <taxon>Pseudomonadati</taxon>
        <taxon>Chlamydiota</taxon>
        <taxon>Chlamydiia</taxon>
        <taxon>Parachlamydiales</taxon>
        <taxon>Simkaniaceae</taxon>
        <taxon>Simkania</taxon>
    </lineage>
</organism>
<evidence type="ECO:0000313" key="2">
    <source>
        <dbReference type="Proteomes" id="UP000000496"/>
    </source>
</evidence>
<dbReference type="AlphaFoldDB" id="F8L800"/>
<dbReference type="STRING" id="331113.SNE_A10250"/>
<evidence type="ECO:0000313" key="1">
    <source>
        <dbReference type="EMBL" id="CCB88902.1"/>
    </source>
</evidence>
<reference evidence="1 2" key="2">
    <citation type="journal article" date="2011" name="Mol. Biol. Evol.">
        <title>Unity in variety--the pan-genome of the Chlamydiae.</title>
        <authorList>
            <person name="Collingro A."/>
            <person name="Tischler P."/>
            <person name="Weinmaier T."/>
            <person name="Penz T."/>
            <person name="Heinz E."/>
            <person name="Brunham R.C."/>
            <person name="Read T.D."/>
            <person name="Bavoil P.M."/>
            <person name="Sachse K."/>
            <person name="Kahane S."/>
            <person name="Friedman M.G."/>
            <person name="Rattei T."/>
            <person name="Myers G.S."/>
            <person name="Horn M."/>
        </authorList>
    </citation>
    <scope>NUCLEOTIDE SEQUENCE [LARGE SCALE GENOMIC DNA]</scope>
    <source>
        <strain evidence="2">ATCC VR-1471 / Z</strain>
    </source>
</reference>
<reference key="1">
    <citation type="journal article" date="2011" name="Mol. Biol. Evol.">
        <title>Unity in variety -- the pan-genome of the Chlamydiae.</title>
        <authorList>
            <person name="Collingro A."/>
            <person name="Tischler P."/>
            <person name="Weinmaier T."/>
            <person name="Penz T."/>
            <person name="Heinz E."/>
            <person name="Brunham R.C."/>
            <person name="Read T.D."/>
            <person name="Bavoil P.M."/>
            <person name="Sachse K."/>
            <person name="Kahane S."/>
            <person name="Friedman M.G."/>
            <person name="Rattei T."/>
            <person name="Myers G.S.A."/>
            <person name="Horn M."/>
        </authorList>
    </citation>
    <scope>NUCLEOTIDE SEQUENCE</scope>
    <source>
        <strain>Z</strain>
    </source>
</reference>
<proteinExistence type="predicted"/>
<dbReference type="KEGG" id="sng:SNE_A10250"/>
<dbReference type="Proteomes" id="UP000000496">
    <property type="component" value="Chromosome gsn.131"/>
</dbReference>
<dbReference type="RefSeq" id="WP_013943369.1">
    <property type="nucleotide sequence ID" value="NC_015713.1"/>
</dbReference>
<sequence>MSVSFNAITSVIQEQKPLKSILKKQESQVIDPQEVSLSVTAEIHELWNKSKELRDNAIQNNNARLYEIDPELVGSPRWTGCCIISIFRYIACAFSSWWNQDEIKTLQAANKILQNPAFQNFKSEKKWGSAAVRALNHSKISHLQDRKQVMDLSGTLDKVLKLSISWADSQKKPLKGECVFLLSAEEKKEKRITSHNANRKMAFYRKARAYGRLNHDVQCGTYKNSAKDDRDVIKESEINWNFLKNQQPRRRRDLTKVNRQWNEEYNGK</sequence>
<dbReference type="EMBL" id="FR872582">
    <property type="protein sequence ID" value="CCB88902.1"/>
    <property type="molecule type" value="Genomic_DNA"/>
</dbReference>
<dbReference type="HOGENOM" id="CLU_1037847_0_0_0"/>
<accession>F8L800</accession>
<gene>
    <name evidence="1" type="ordered locus">SNE_A10250</name>
</gene>
<protein>
    <submittedName>
        <fullName evidence="1">Uncharacterized protein</fullName>
    </submittedName>
</protein>
<name>F8L800_SIMNZ</name>